<dbReference type="GO" id="GO:0006412">
    <property type="term" value="P:translation"/>
    <property type="evidence" value="ECO:0007669"/>
    <property type="project" value="TreeGrafter"/>
</dbReference>
<dbReference type="GO" id="GO:0000028">
    <property type="term" value="P:ribosomal small subunit assembly"/>
    <property type="evidence" value="ECO:0007669"/>
    <property type="project" value="TreeGrafter"/>
</dbReference>
<keyword evidence="2" id="KW-0690">Ribosome biogenesis</keyword>
<proteinExistence type="inferred from homology"/>
<dbReference type="EMBL" id="UINC01022736">
    <property type="protein sequence ID" value="SVA92967.1"/>
    <property type="molecule type" value="Genomic_DNA"/>
</dbReference>
<sequence length="161" mass="18501">MKIEEIENAINPAVESHGCILWGIDLLRGKKRPTIRIFIDAIAGATINDCEKVAKDLNYELAIHNAFVDQDYILEVSTPGIDRKFFKVDQLDSYINKEFNLKLRESIKGKKTLTAKLTNITNDLVCFQSGDEEINLNFFDLDQCRLKPDFKEIMRINNGKY</sequence>
<dbReference type="Gene3D" id="3.30.300.70">
    <property type="entry name" value="RimP-like superfamily, N-terminal"/>
    <property type="match status" value="1"/>
</dbReference>
<dbReference type="PANTHER" id="PTHR33867:SF1">
    <property type="entry name" value="RIBOSOME MATURATION FACTOR RIMP"/>
    <property type="match status" value="1"/>
</dbReference>
<evidence type="ECO:0000256" key="1">
    <source>
        <dbReference type="ARBA" id="ARBA00022490"/>
    </source>
</evidence>
<name>A0A381ZVU5_9ZZZZ</name>
<evidence type="ECO:0000256" key="2">
    <source>
        <dbReference type="ARBA" id="ARBA00022517"/>
    </source>
</evidence>
<organism evidence="4">
    <name type="scientific">marine metagenome</name>
    <dbReference type="NCBI Taxonomy" id="408172"/>
    <lineage>
        <taxon>unclassified sequences</taxon>
        <taxon>metagenomes</taxon>
        <taxon>ecological metagenomes</taxon>
    </lineage>
</organism>
<dbReference type="GO" id="GO:0005829">
    <property type="term" value="C:cytosol"/>
    <property type="evidence" value="ECO:0007669"/>
    <property type="project" value="TreeGrafter"/>
</dbReference>
<dbReference type="CDD" id="cd01734">
    <property type="entry name" value="YlxS_C"/>
    <property type="match status" value="1"/>
</dbReference>
<dbReference type="SUPFAM" id="SSF74942">
    <property type="entry name" value="YhbC-like, C-terminal domain"/>
    <property type="match status" value="1"/>
</dbReference>
<dbReference type="HAMAP" id="MF_01077">
    <property type="entry name" value="RimP"/>
    <property type="match status" value="1"/>
</dbReference>
<feature type="domain" description="Ribosome maturation factor RimP N-terminal" evidence="3">
    <location>
        <begin position="10"/>
        <end position="82"/>
    </location>
</feature>
<dbReference type="Pfam" id="PF02576">
    <property type="entry name" value="RimP_N"/>
    <property type="match status" value="1"/>
</dbReference>
<evidence type="ECO:0000259" key="3">
    <source>
        <dbReference type="Pfam" id="PF02576"/>
    </source>
</evidence>
<dbReference type="InterPro" id="IPR028989">
    <property type="entry name" value="RimP_N"/>
</dbReference>
<dbReference type="InterPro" id="IPR036847">
    <property type="entry name" value="RimP_C_sf"/>
</dbReference>
<dbReference type="PANTHER" id="PTHR33867">
    <property type="entry name" value="RIBOSOME MATURATION FACTOR RIMP"/>
    <property type="match status" value="1"/>
</dbReference>
<dbReference type="AlphaFoldDB" id="A0A381ZVU5"/>
<gene>
    <name evidence="4" type="ORF">METZ01_LOCUS145821</name>
</gene>
<dbReference type="InterPro" id="IPR028998">
    <property type="entry name" value="RimP_C"/>
</dbReference>
<protein>
    <recommendedName>
        <fullName evidence="3">Ribosome maturation factor RimP N-terminal domain-containing protein</fullName>
    </recommendedName>
</protein>
<accession>A0A381ZVU5</accession>
<dbReference type="SUPFAM" id="SSF75420">
    <property type="entry name" value="YhbC-like, N-terminal domain"/>
    <property type="match status" value="1"/>
</dbReference>
<evidence type="ECO:0000313" key="4">
    <source>
        <dbReference type="EMBL" id="SVA92967.1"/>
    </source>
</evidence>
<dbReference type="InterPro" id="IPR035956">
    <property type="entry name" value="RimP_N_sf"/>
</dbReference>
<dbReference type="InterPro" id="IPR003728">
    <property type="entry name" value="Ribosome_maturation_RimP"/>
</dbReference>
<keyword evidence="1" id="KW-0963">Cytoplasm</keyword>
<reference evidence="4" key="1">
    <citation type="submission" date="2018-05" db="EMBL/GenBank/DDBJ databases">
        <authorList>
            <person name="Lanie J.A."/>
            <person name="Ng W.-L."/>
            <person name="Kazmierczak K.M."/>
            <person name="Andrzejewski T.M."/>
            <person name="Davidsen T.M."/>
            <person name="Wayne K.J."/>
            <person name="Tettelin H."/>
            <person name="Glass J.I."/>
            <person name="Rusch D."/>
            <person name="Podicherti R."/>
            <person name="Tsui H.-C.T."/>
            <person name="Winkler M.E."/>
        </authorList>
    </citation>
    <scope>NUCLEOTIDE SEQUENCE</scope>
</reference>